<gene>
    <name evidence="2" type="primary">pp63-1_0</name>
    <name evidence="2" type="ORF">g.107113</name>
</gene>
<feature type="region of interest" description="Disordered" evidence="1">
    <location>
        <begin position="17"/>
        <end position="44"/>
    </location>
</feature>
<feature type="compositionally biased region" description="Basic residues" evidence="1">
    <location>
        <begin position="418"/>
        <end position="428"/>
    </location>
</feature>
<dbReference type="EMBL" id="GDJX01014712">
    <property type="protein sequence ID" value="JAT53224.1"/>
    <property type="molecule type" value="Transcribed_RNA"/>
</dbReference>
<reference evidence="2" key="1">
    <citation type="submission" date="2015-07" db="EMBL/GenBank/DDBJ databases">
        <title>Transcriptome Assembly of Anthurium amnicola.</title>
        <authorList>
            <person name="Suzuki J."/>
        </authorList>
    </citation>
    <scope>NUCLEOTIDE SEQUENCE</scope>
</reference>
<accession>A0A1D1YF22</accession>
<proteinExistence type="predicted"/>
<organism evidence="2">
    <name type="scientific">Anthurium amnicola</name>
    <dbReference type="NCBI Taxonomy" id="1678845"/>
    <lineage>
        <taxon>Eukaryota</taxon>
        <taxon>Viridiplantae</taxon>
        <taxon>Streptophyta</taxon>
        <taxon>Embryophyta</taxon>
        <taxon>Tracheophyta</taxon>
        <taxon>Spermatophyta</taxon>
        <taxon>Magnoliopsida</taxon>
        <taxon>Liliopsida</taxon>
        <taxon>Araceae</taxon>
        <taxon>Pothoideae</taxon>
        <taxon>Potheae</taxon>
        <taxon>Anthurium</taxon>
    </lineage>
</organism>
<feature type="compositionally biased region" description="Basic and acidic residues" evidence="1">
    <location>
        <begin position="317"/>
        <end position="335"/>
    </location>
</feature>
<sequence length="435" mass="49289">EVYVSELPAKQLLNGELFENDPQDERSVEEFPVEESAPKGDIQAEEVSVSHAKRSLQVLPKFGVDLQTEDKTQPFIGERVLTCAAEQHTAGDPLQNQKSGNWPQVEEFVQHHAECSMPVHDLQSEKKNKSQIEGHMQMLPCEQAKLQDGFPFENDKNGTHAMGCFIELSTKDPTISESSLMHQLQDGSHDGLFNQELSAEQKNPEDKLQTEDSNQIYDEKSEQVLREEQPQYGVKLLNQADDNGRCAEGCVLALPVPDKGQTHGNYLQAQELEIGPHDEKFTQEIHTDQCPAEDYLQMDNIESHANEGVQVFPQEQHKPGDDLQMEEHRNREHTEGLALQSPLNKSSVSEIVQTYESESILQTGEFIQEPPLKLSKHECLLKDEETNGHVIDDFLQSPITEQSNTDDPLQLKREKNVSSKKNKKRPPSRRLWFEG</sequence>
<protein>
    <submittedName>
        <fullName evidence="2">Phosphoglucomutase-1</fullName>
    </submittedName>
</protein>
<feature type="compositionally biased region" description="Polar residues" evidence="1">
    <location>
        <begin position="397"/>
        <end position="407"/>
    </location>
</feature>
<dbReference type="AlphaFoldDB" id="A0A1D1YF22"/>
<feature type="non-terminal residue" evidence="2">
    <location>
        <position position="1"/>
    </location>
</feature>
<evidence type="ECO:0000313" key="2">
    <source>
        <dbReference type="EMBL" id="JAT53224.1"/>
    </source>
</evidence>
<name>A0A1D1YF22_9ARAE</name>
<feature type="region of interest" description="Disordered" evidence="1">
    <location>
        <begin position="392"/>
        <end position="435"/>
    </location>
</feature>
<evidence type="ECO:0000256" key="1">
    <source>
        <dbReference type="SAM" id="MobiDB-lite"/>
    </source>
</evidence>
<feature type="region of interest" description="Disordered" evidence="1">
    <location>
        <begin position="317"/>
        <end position="339"/>
    </location>
</feature>